<keyword evidence="1" id="KW-0863">Zinc-finger</keyword>
<comment type="caution">
    <text evidence="4">The sequence shown here is derived from an EMBL/GenBank/DDBJ whole genome shotgun (WGS) entry which is preliminary data.</text>
</comment>
<evidence type="ECO:0000313" key="4">
    <source>
        <dbReference type="EMBL" id="KXT18752.1"/>
    </source>
</evidence>
<evidence type="ECO:0000313" key="5">
    <source>
        <dbReference type="Proteomes" id="UP000073492"/>
    </source>
</evidence>
<dbReference type="EMBL" id="LFZO01000004">
    <property type="protein sequence ID" value="KXT18752.1"/>
    <property type="molecule type" value="Genomic_DNA"/>
</dbReference>
<keyword evidence="1" id="KW-0479">Metal-binding</keyword>
<accession>A0A139IVT9</accession>
<keyword evidence="1" id="KW-0862">Zinc</keyword>
<reference evidence="4 5" key="1">
    <citation type="submission" date="2015-07" db="EMBL/GenBank/DDBJ databases">
        <title>Comparative genomics of the Sigatoka disease complex on banana suggests a link between parallel evolutionary changes in Pseudocercospora fijiensis and Pseudocercospora eumusae and increased virulence on the banana host.</title>
        <authorList>
            <person name="Chang T.-C."/>
            <person name="Salvucci A."/>
            <person name="Crous P.W."/>
            <person name="Stergiopoulos I."/>
        </authorList>
    </citation>
    <scope>NUCLEOTIDE SEQUENCE [LARGE SCALE GENOMIC DNA]</scope>
    <source>
        <strain evidence="4 5">CBS 116634</strain>
    </source>
</reference>
<evidence type="ECO:0000256" key="2">
    <source>
        <dbReference type="SAM" id="MobiDB-lite"/>
    </source>
</evidence>
<dbReference type="InterPro" id="IPR013087">
    <property type="entry name" value="Znf_C2H2_type"/>
</dbReference>
<evidence type="ECO:0000256" key="1">
    <source>
        <dbReference type="PROSITE-ProRule" id="PRU00042"/>
    </source>
</evidence>
<dbReference type="PROSITE" id="PS00028">
    <property type="entry name" value="ZINC_FINGER_C2H2_1"/>
    <property type="match status" value="1"/>
</dbReference>
<dbReference type="PROSITE" id="PS50157">
    <property type="entry name" value="ZINC_FINGER_C2H2_2"/>
    <property type="match status" value="1"/>
</dbReference>
<proteinExistence type="predicted"/>
<feature type="region of interest" description="Disordered" evidence="2">
    <location>
        <begin position="20"/>
        <end position="73"/>
    </location>
</feature>
<name>A0A139IVT9_9PEZI</name>
<keyword evidence="5" id="KW-1185">Reference proteome</keyword>
<dbReference type="GO" id="GO:0008270">
    <property type="term" value="F:zinc ion binding"/>
    <property type="evidence" value="ECO:0007669"/>
    <property type="project" value="UniProtKB-KW"/>
</dbReference>
<gene>
    <name evidence="4" type="ORF">AC579_2711</name>
</gene>
<organism evidence="4 5">
    <name type="scientific">Pseudocercospora musae</name>
    <dbReference type="NCBI Taxonomy" id="113226"/>
    <lineage>
        <taxon>Eukaryota</taxon>
        <taxon>Fungi</taxon>
        <taxon>Dikarya</taxon>
        <taxon>Ascomycota</taxon>
        <taxon>Pezizomycotina</taxon>
        <taxon>Dothideomycetes</taxon>
        <taxon>Dothideomycetidae</taxon>
        <taxon>Mycosphaerellales</taxon>
        <taxon>Mycosphaerellaceae</taxon>
        <taxon>Pseudocercospora</taxon>
    </lineage>
</organism>
<feature type="domain" description="C2H2-type" evidence="3">
    <location>
        <begin position="101"/>
        <end position="128"/>
    </location>
</feature>
<sequence>MNDFSGVRSFAFDWPYDLSASSAKAGPSQSRRRKSVSSTSSAPKRRKSESPASSPGGSVGSPEPSIGEQISQMSAAPFASGLEDIFSTPFGLETVVEDGCKECLACGYRYLSLEQLADHQRIHHSLAEVIL</sequence>
<feature type="compositionally biased region" description="Low complexity" evidence="2">
    <location>
        <begin position="50"/>
        <end position="68"/>
    </location>
</feature>
<dbReference type="AlphaFoldDB" id="A0A139IVT9"/>
<protein>
    <recommendedName>
        <fullName evidence="3">C2H2-type domain-containing protein</fullName>
    </recommendedName>
</protein>
<dbReference type="OrthoDB" id="3650272at2759"/>
<evidence type="ECO:0000259" key="3">
    <source>
        <dbReference type="PROSITE" id="PS50157"/>
    </source>
</evidence>
<dbReference type="Proteomes" id="UP000073492">
    <property type="component" value="Unassembled WGS sequence"/>
</dbReference>